<evidence type="ECO:0000256" key="1">
    <source>
        <dbReference type="ARBA" id="ARBA00022475"/>
    </source>
</evidence>
<reference evidence="6 7" key="1">
    <citation type="journal article" date="2010" name="Vet. Microbiol.">
        <title>Production of haemolysins by strains of the Actinobacillus minor/porcitonsillarum complex.</title>
        <authorList>
            <person name="Arya G."/>
            <person name="Niven D.F."/>
        </authorList>
    </citation>
    <scope>NUCLEOTIDE SEQUENCE [LARGE SCALE GENOMIC DNA]</scope>
    <source>
        <strain evidence="7">strain 202</strain>
    </source>
</reference>
<comment type="caution">
    <text evidence="6">The sequence shown here is derived from an EMBL/GenBank/DDBJ whole genome shotgun (WGS) entry which is preliminary data.</text>
</comment>
<comment type="caution">
    <text evidence="5">Lacks conserved residue(s) required for the propagation of feature annotation.</text>
</comment>
<keyword evidence="7" id="KW-1185">Reference proteome</keyword>
<keyword evidence="4 5" id="KW-0472">Membrane</keyword>
<evidence type="ECO:0000313" key="7">
    <source>
        <dbReference type="Proteomes" id="UP000003394"/>
    </source>
</evidence>
<evidence type="ECO:0000256" key="5">
    <source>
        <dbReference type="HAMAP-Rule" id="MF_01874"/>
    </source>
</evidence>
<protein>
    <recommendedName>
        <fullName evidence="5">UPF0756 membrane protein AM202_0813</fullName>
    </recommendedName>
</protein>
<evidence type="ECO:0000256" key="2">
    <source>
        <dbReference type="ARBA" id="ARBA00022692"/>
    </source>
</evidence>
<proteinExistence type="inferred from homology"/>
<dbReference type="Proteomes" id="UP000003394">
    <property type="component" value="Unassembled WGS sequence"/>
</dbReference>
<dbReference type="Pfam" id="PF04284">
    <property type="entry name" value="DUF441"/>
    <property type="match status" value="1"/>
</dbReference>
<dbReference type="PANTHER" id="PTHR38452">
    <property type="entry name" value="UPF0756 MEMBRANE PROTEIN YEAL"/>
    <property type="match status" value="1"/>
</dbReference>
<evidence type="ECO:0000313" key="6">
    <source>
        <dbReference type="EMBL" id="EER48315.1"/>
    </source>
</evidence>
<evidence type="ECO:0000256" key="4">
    <source>
        <dbReference type="ARBA" id="ARBA00023136"/>
    </source>
</evidence>
<accession>A0ABP2F6J2</accession>
<feature type="transmembrane region" description="Helical" evidence="5">
    <location>
        <begin position="83"/>
        <end position="102"/>
    </location>
</feature>
<comment type="similarity">
    <text evidence="5">Belongs to the UPF0756 family.</text>
</comment>
<keyword evidence="3 5" id="KW-1133">Transmembrane helix</keyword>
<name>A0ABP2F6J2_9PAST</name>
<evidence type="ECO:0000256" key="3">
    <source>
        <dbReference type="ARBA" id="ARBA00022989"/>
    </source>
</evidence>
<dbReference type="RefSeq" id="WP_005819690.1">
    <property type="nucleotide sequence ID" value="NZ_ACFT01000050.1"/>
</dbReference>
<dbReference type="PANTHER" id="PTHR38452:SF1">
    <property type="entry name" value="UPF0756 MEMBRANE PROTEIN YEAL"/>
    <property type="match status" value="1"/>
</dbReference>
<feature type="transmembrane region" description="Helical" evidence="5">
    <location>
        <begin position="54"/>
        <end position="76"/>
    </location>
</feature>
<dbReference type="EMBL" id="ACFT01000050">
    <property type="protein sequence ID" value="EER48315.1"/>
    <property type="molecule type" value="Genomic_DNA"/>
</dbReference>
<dbReference type="HAMAP" id="MF_01874">
    <property type="entry name" value="UPF0756"/>
    <property type="match status" value="1"/>
</dbReference>
<comment type="subcellular location">
    <subcellularLocation>
        <location evidence="5">Cell membrane</location>
        <topology evidence="5">Multi-pass membrane protein</topology>
    </subcellularLocation>
</comment>
<dbReference type="InterPro" id="IPR007382">
    <property type="entry name" value="UPF0756_TM"/>
</dbReference>
<feature type="transmembrane region" description="Helical" evidence="5">
    <location>
        <begin position="114"/>
        <end position="147"/>
    </location>
</feature>
<keyword evidence="1 5" id="KW-1003">Cell membrane</keyword>
<sequence length="150" mass="15525">MSLSFNPIALFLVALILLGVLGNNNSITISATVLLLMQQTVLSKYIPYLEKYGLTIGIIILTIGVLSPIVSGKIALPNLATLLNWKMLLAILAGISVAWLGGRGINLMGNQPVLVTGLLIGTIIGVAFLKGVPVGPLIAAGILSLVVGKS</sequence>
<gene>
    <name evidence="6" type="ORF">AM202_0813</name>
</gene>
<organism evidence="6 7">
    <name type="scientific">Actinobacillus minor 202</name>
    <dbReference type="NCBI Taxonomy" id="591023"/>
    <lineage>
        <taxon>Bacteria</taxon>
        <taxon>Pseudomonadati</taxon>
        <taxon>Pseudomonadota</taxon>
        <taxon>Gammaproteobacteria</taxon>
        <taxon>Pasteurellales</taxon>
        <taxon>Pasteurellaceae</taxon>
        <taxon>Actinobacillus</taxon>
    </lineage>
</organism>
<keyword evidence="2 5" id="KW-0812">Transmembrane</keyword>